<evidence type="ECO:0000256" key="1">
    <source>
        <dbReference type="PROSITE-ProRule" id="PRU00175"/>
    </source>
</evidence>
<dbReference type="AlphaFoldDB" id="A0A0G4FJW7"/>
<dbReference type="InParanoid" id="A0A0G4FJW7"/>
<feature type="compositionally biased region" description="Low complexity" evidence="3">
    <location>
        <begin position="27"/>
        <end position="39"/>
    </location>
</feature>
<protein>
    <recommendedName>
        <fullName evidence="4">RING-type domain-containing protein</fullName>
    </recommendedName>
</protein>
<evidence type="ECO:0000256" key="2">
    <source>
        <dbReference type="SAM" id="Coils"/>
    </source>
</evidence>
<feature type="compositionally biased region" description="Polar residues" evidence="3">
    <location>
        <begin position="616"/>
        <end position="642"/>
    </location>
</feature>
<dbReference type="InterPro" id="IPR001841">
    <property type="entry name" value="Znf_RING"/>
</dbReference>
<feature type="region of interest" description="Disordered" evidence="3">
    <location>
        <begin position="1"/>
        <end position="106"/>
    </location>
</feature>
<dbReference type="EMBL" id="CDMY01000452">
    <property type="protein sequence ID" value="CEM14062.1"/>
    <property type="molecule type" value="Genomic_DNA"/>
</dbReference>
<feature type="region of interest" description="Disordered" evidence="3">
    <location>
        <begin position="616"/>
        <end position="650"/>
    </location>
</feature>
<evidence type="ECO:0000256" key="3">
    <source>
        <dbReference type="SAM" id="MobiDB-lite"/>
    </source>
</evidence>
<reference evidence="5 6" key="1">
    <citation type="submission" date="2014-11" db="EMBL/GenBank/DDBJ databases">
        <authorList>
            <person name="Zhu J."/>
            <person name="Qi W."/>
            <person name="Song R."/>
        </authorList>
    </citation>
    <scope>NUCLEOTIDE SEQUENCE [LARGE SCALE GENOMIC DNA]</scope>
</reference>
<keyword evidence="1" id="KW-0863">Zinc-finger</keyword>
<feature type="compositionally biased region" description="Polar residues" evidence="3">
    <location>
        <begin position="235"/>
        <end position="245"/>
    </location>
</feature>
<evidence type="ECO:0000313" key="5">
    <source>
        <dbReference type="EMBL" id="CEM14062.1"/>
    </source>
</evidence>
<dbReference type="InterPro" id="IPR013083">
    <property type="entry name" value="Znf_RING/FYVE/PHD"/>
</dbReference>
<accession>A0A0G4FJW7</accession>
<keyword evidence="1" id="KW-0862">Zinc</keyword>
<dbReference type="CDD" id="cd16449">
    <property type="entry name" value="RING-HC"/>
    <property type="match status" value="1"/>
</dbReference>
<gene>
    <name evidence="5" type="ORF">Vbra_5917</name>
</gene>
<feature type="coiled-coil region" evidence="2">
    <location>
        <begin position="788"/>
        <end position="829"/>
    </location>
</feature>
<feature type="region of interest" description="Disordered" evidence="3">
    <location>
        <begin position="231"/>
        <end position="255"/>
    </location>
</feature>
<dbReference type="Gene3D" id="3.30.40.10">
    <property type="entry name" value="Zinc/RING finger domain, C3HC4 (zinc finger)"/>
    <property type="match status" value="1"/>
</dbReference>
<evidence type="ECO:0000313" key="6">
    <source>
        <dbReference type="Proteomes" id="UP000041254"/>
    </source>
</evidence>
<dbReference type="SMART" id="SM00184">
    <property type="entry name" value="RING"/>
    <property type="match status" value="1"/>
</dbReference>
<organism evidence="5 6">
    <name type="scientific">Vitrella brassicaformis (strain CCMP3155)</name>
    <dbReference type="NCBI Taxonomy" id="1169540"/>
    <lineage>
        <taxon>Eukaryota</taxon>
        <taxon>Sar</taxon>
        <taxon>Alveolata</taxon>
        <taxon>Colpodellida</taxon>
        <taxon>Vitrellaceae</taxon>
        <taxon>Vitrella</taxon>
    </lineage>
</organism>
<feature type="region of interest" description="Disordered" evidence="3">
    <location>
        <begin position="939"/>
        <end position="964"/>
    </location>
</feature>
<keyword evidence="6" id="KW-1185">Reference proteome</keyword>
<dbReference type="OrthoDB" id="10017393at2759"/>
<dbReference type="PROSITE" id="PS50089">
    <property type="entry name" value="ZF_RING_2"/>
    <property type="match status" value="1"/>
</dbReference>
<dbReference type="GO" id="GO:0008270">
    <property type="term" value="F:zinc ion binding"/>
    <property type="evidence" value="ECO:0007669"/>
    <property type="project" value="UniProtKB-KW"/>
</dbReference>
<dbReference type="VEuPathDB" id="CryptoDB:Vbra_5917"/>
<feature type="compositionally biased region" description="Polar residues" evidence="3">
    <location>
        <begin position="1"/>
        <end position="11"/>
    </location>
</feature>
<dbReference type="Pfam" id="PF13920">
    <property type="entry name" value="zf-C3HC4_3"/>
    <property type="match status" value="1"/>
</dbReference>
<keyword evidence="1" id="KW-0479">Metal-binding</keyword>
<feature type="compositionally biased region" description="Low complexity" evidence="3">
    <location>
        <begin position="942"/>
        <end position="954"/>
    </location>
</feature>
<dbReference type="SUPFAM" id="SSF57850">
    <property type="entry name" value="RING/U-box"/>
    <property type="match status" value="1"/>
</dbReference>
<keyword evidence="2" id="KW-0175">Coiled coil</keyword>
<dbReference type="Proteomes" id="UP000041254">
    <property type="component" value="Unassembled WGS sequence"/>
</dbReference>
<evidence type="ECO:0000259" key="4">
    <source>
        <dbReference type="PROSITE" id="PS50089"/>
    </source>
</evidence>
<dbReference type="PhylomeDB" id="A0A0G4FJW7"/>
<proteinExistence type="predicted"/>
<sequence length="1041" mass="113573">MENQPRSSTTSDDSRNKPASAEEGNDGQQQQHPEGQDQGSLSVLDWFRSENASHSPPAVPSSIFRGIFTDKDKTKSPPKSKPATPKPKQRSPQPSTPPITAAPTVSVESIHEAFPDIATVTSGREGDKEPSSETLAVVRAFLQQHRGQGEGEGVGCVESSECDGAQERETYLRAVKKFFMDHRTALQSDPSAVFALGPLRHVRVEWLPQWHTNFVSELSKGQQLMQKELGAATTRGPTDTNSTPRSPAAAMSTDEKRLKDDMLAATAALRRHPSSRPFRVPCPHPDYARICSEAVTYLIDLPRSSSGRSPSSIQELENKVVPELLKLSCNHWIQWAIYVIEMARNASRFTRPGSEVSVAATELSAVAIRLVRRHRPLIDPVDEELLGPDADRVSKTVLNVDEDAVDTRGDLSMGELIDLWNSSRRNEYTACSMASAVVPHGELMRKVVDAQGGGSAAGVALLTPFSRQSRVEFGVYETWPSLCLDLKLISLNAADFSRENSEIRVAANGFQAAVSRVISDLLAAPSASWLNEPLSAGSPAGGGGDESGAAEDLSDAELLAMWERSADTSDAHKAAVRERREGMFKKAPGRPPIDPFLAANKHSFLPVFTLIVGRSASPTGDSCRSAKSSSPTRAQHKPSGSTAGEAHDARTTQLEQLKEQLRRALDANKKQKDQFNESIRRARDDINGLTVELAASREMAEKERKAADAQRSTLEDILKDKDKQIKQTQKTADDRVRRVSQLVREEADKAAKTHMDTITKQHREELDRLRGEHRSAILELRAQHRTAIEQQTEMRVAVERALADVTRERDQLRQRLREERIRSARVDQERDGELRRLREAEAPLRRENLVLKQQLSSAQPPHSRLSAEGVSSLDLPSVRRLLDDLALVHQAAIERQIQLQQPSQPSAPSSSAAAAVPFHATVPCMPFSLTVDDASALPPPAAAAASASSSSSSAQANGPCAAPSSSGSSGVGGGVWLGESKCQLCLEKPPDIILLPCGHKVVCQECFEKWMAPMPTEDKLCPEHTCRQPHSSAQRAAAFAS</sequence>
<feature type="domain" description="RING-type" evidence="4">
    <location>
        <begin position="982"/>
        <end position="1025"/>
    </location>
</feature>
<name>A0A0G4FJW7_VITBC</name>